<reference evidence="3" key="1">
    <citation type="submission" date="2018-03" db="EMBL/GenBank/DDBJ databases">
        <authorList>
            <person name="Batty M. E."/>
            <person name="Batty M E."/>
        </authorList>
    </citation>
    <scope>NUCLEOTIDE SEQUENCE [LARGE SCALE GENOMIC DNA]</scope>
    <source>
        <strain evidence="3">Gilliam</strain>
    </source>
</reference>
<keyword evidence="1" id="KW-0472">Membrane</keyword>
<protein>
    <submittedName>
        <fullName evidence="2">Uncharacterized protein</fullName>
    </submittedName>
</protein>
<gene>
    <name evidence="2" type="ORF">GILLIAM_00697</name>
</gene>
<dbReference type="EMBL" id="LS398551">
    <property type="protein sequence ID" value="SPR04461.1"/>
    <property type="molecule type" value="Genomic_DNA"/>
</dbReference>
<name>A0A2U3QU15_ORITS</name>
<evidence type="ECO:0000313" key="3">
    <source>
        <dbReference type="Proteomes" id="UP000244959"/>
    </source>
</evidence>
<organism evidence="2 3">
    <name type="scientific">Orientia tsutsugamushi str. Gilliam</name>
    <dbReference type="NCBI Taxonomy" id="1359184"/>
    <lineage>
        <taxon>Bacteria</taxon>
        <taxon>Pseudomonadati</taxon>
        <taxon>Pseudomonadota</taxon>
        <taxon>Alphaproteobacteria</taxon>
        <taxon>Rickettsiales</taxon>
        <taxon>Rickettsiaceae</taxon>
        <taxon>Rickettsieae</taxon>
        <taxon>Orientia</taxon>
    </lineage>
</organism>
<sequence length="35" mass="4253">MYLQDWFQIYLVNFLHKSVIMNSIYSFAILKIIIS</sequence>
<keyword evidence="1" id="KW-1133">Transmembrane helix</keyword>
<dbReference type="Proteomes" id="UP000244959">
    <property type="component" value="Chromosome I"/>
</dbReference>
<keyword evidence="1" id="KW-0812">Transmembrane</keyword>
<proteinExistence type="predicted"/>
<evidence type="ECO:0000256" key="1">
    <source>
        <dbReference type="SAM" id="Phobius"/>
    </source>
</evidence>
<evidence type="ECO:0000313" key="2">
    <source>
        <dbReference type="EMBL" id="SPR04461.1"/>
    </source>
</evidence>
<accession>A0A2U3QU15</accession>
<feature type="transmembrane region" description="Helical" evidence="1">
    <location>
        <begin position="6"/>
        <end position="30"/>
    </location>
</feature>
<dbReference type="AlphaFoldDB" id="A0A2U3QU15"/>
<keyword evidence="3" id="KW-1185">Reference proteome</keyword>